<dbReference type="Proteomes" id="UP001189429">
    <property type="component" value="Unassembled WGS sequence"/>
</dbReference>
<keyword evidence="2" id="KW-1133">Transmembrane helix</keyword>
<feature type="region of interest" description="Disordered" evidence="1">
    <location>
        <begin position="221"/>
        <end position="277"/>
    </location>
</feature>
<feature type="region of interest" description="Disordered" evidence="1">
    <location>
        <begin position="142"/>
        <end position="186"/>
    </location>
</feature>
<sequence>MLKRARAEEALKVKAVMQHKKEMEEMERAQALSRDRAEAQARADAVAQAKAQAKAQAEAYAAAEAQAEAEQEEEEEAEAEAKAAEMIKAALEQEAEEARKAREEQELEQQRLQHEAEAARRQREDLEAEVAAGVEEALAAQRAGAVRASRPFAGAAEEAAEPTELRSPAPSLPTEPHSPAPAPEGGVPGAPAWWGWLLLLGGLAAALALGWATTQSRRRELPVGRGGGANCVPGAPGGSGPVFRTTPPAGWNNADRSSSSSEDQDEGLLGRSWGDWGNGHMNTYGPHRWATRPPPWNGPRRAG</sequence>
<proteinExistence type="predicted"/>
<name>A0ABN9U8D9_9DINO</name>
<dbReference type="EMBL" id="CAUYUJ010015439">
    <property type="protein sequence ID" value="CAK0853941.1"/>
    <property type="molecule type" value="Genomic_DNA"/>
</dbReference>
<protein>
    <submittedName>
        <fullName evidence="3">Uncharacterized protein</fullName>
    </submittedName>
</protein>
<keyword evidence="2" id="KW-0812">Transmembrane</keyword>
<evidence type="ECO:0000313" key="4">
    <source>
        <dbReference type="Proteomes" id="UP001189429"/>
    </source>
</evidence>
<feature type="region of interest" description="Disordered" evidence="1">
    <location>
        <begin position="284"/>
        <end position="303"/>
    </location>
</feature>
<keyword evidence="2" id="KW-0472">Membrane</keyword>
<feature type="compositionally biased region" description="Basic and acidic residues" evidence="1">
    <location>
        <begin position="96"/>
        <end position="124"/>
    </location>
</feature>
<feature type="transmembrane region" description="Helical" evidence="2">
    <location>
        <begin position="193"/>
        <end position="212"/>
    </location>
</feature>
<feature type="region of interest" description="Disordered" evidence="1">
    <location>
        <begin position="92"/>
        <end position="124"/>
    </location>
</feature>
<accession>A0ABN9U8D9</accession>
<keyword evidence="4" id="KW-1185">Reference proteome</keyword>
<comment type="caution">
    <text evidence="3">The sequence shown here is derived from an EMBL/GenBank/DDBJ whole genome shotgun (WGS) entry which is preliminary data.</text>
</comment>
<evidence type="ECO:0000256" key="2">
    <source>
        <dbReference type="SAM" id="Phobius"/>
    </source>
</evidence>
<feature type="compositionally biased region" description="Low complexity" evidence="1">
    <location>
        <begin position="142"/>
        <end position="157"/>
    </location>
</feature>
<evidence type="ECO:0000256" key="1">
    <source>
        <dbReference type="SAM" id="MobiDB-lite"/>
    </source>
</evidence>
<feature type="compositionally biased region" description="Pro residues" evidence="1">
    <location>
        <begin position="170"/>
        <end position="182"/>
    </location>
</feature>
<organism evidence="3 4">
    <name type="scientific">Prorocentrum cordatum</name>
    <dbReference type="NCBI Taxonomy" id="2364126"/>
    <lineage>
        <taxon>Eukaryota</taxon>
        <taxon>Sar</taxon>
        <taxon>Alveolata</taxon>
        <taxon>Dinophyceae</taxon>
        <taxon>Prorocentrales</taxon>
        <taxon>Prorocentraceae</taxon>
        <taxon>Prorocentrum</taxon>
    </lineage>
</organism>
<feature type="region of interest" description="Disordered" evidence="1">
    <location>
        <begin position="19"/>
        <end position="39"/>
    </location>
</feature>
<gene>
    <name evidence="3" type="ORF">PCOR1329_LOCUS45262</name>
</gene>
<feature type="compositionally biased region" description="Gly residues" evidence="1">
    <location>
        <begin position="224"/>
        <end position="240"/>
    </location>
</feature>
<evidence type="ECO:0000313" key="3">
    <source>
        <dbReference type="EMBL" id="CAK0853941.1"/>
    </source>
</evidence>
<reference evidence="3" key="1">
    <citation type="submission" date="2023-10" db="EMBL/GenBank/DDBJ databases">
        <authorList>
            <person name="Chen Y."/>
            <person name="Shah S."/>
            <person name="Dougan E. K."/>
            <person name="Thang M."/>
            <person name="Chan C."/>
        </authorList>
    </citation>
    <scope>NUCLEOTIDE SEQUENCE [LARGE SCALE GENOMIC DNA]</scope>
</reference>